<dbReference type="PANTHER" id="PTHR33164:SF89">
    <property type="entry name" value="MARR FAMILY REGULATORY PROTEIN"/>
    <property type="match status" value="1"/>
</dbReference>
<name>A0ABX7BH40_9PROT</name>
<proteinExistence type="predicted"/>
<evidence type="ECO:0000259" key="2">
    <source>
        <dbReference type="PROSITE" id="PS50995"/>
    </source>
</evidence>
<keyword evidence="3" id="KW-0614">Plasmid</keyword>
<dbReference type="EMBL" id="CP067422">
    <property type="protein sequence ID" value="QQP93698.1"/>
    <property type="molecule type" value="Genomic_DNA"/>
</dbReference>
<organism evidence="3 4">
    <name type="scientific">Skermanella cutis</name>
    <dbReference type="NCBI Taxonomy" id="2775420"/>
    <lineage>
        <taxon>Bacteria</taxon>
        <taxon>Pseudomonadati</taxon>
        <taxon>Pseudomonadota</taxon>
        <taxon>Alphaproteobacteria</taxon>
        <taxon>Rhodospirillales</taxon>
        <taxon>Azospirillaceae</taxon>
        <taxon>Skermanella</taxon>
    </lineage>
</organism>
<dbReference type="SUPFAM" id="SSF46785">
    <property type="entry name" value="Winged helix' DNA-binding domain"/>
    <property type="match status" value="1"/>
</dbReference>
<dbReference type="Pfam" id="PF12802">
    <property type="entry name" value="MarR_2"/>
    <property type="match status" value="1"/>
</dbReference>
<dbReference type="InterPro" id="IPR000835">
    <property type="entry name" value="HTH_MarR-typ"/>
</dbReference>
<protein>
    <submittedName>
        <fullName evidence="3">MarR family transcriptional regulator</fullName>
    </submittedName>
</protein>
<dbReference type="Proteomes" id="UP000595197">
    <property type="component" value="Plasmid pTT6-2"/>
</dbReference>
<dbReference type="SMART" id="SM00347">
    <property type="entry name" value="HTH_MARR"/>
    <property type="match status" value="1"/>
</dbReference>
<evidence type="ECO:0000313" key="3">
    <source>
        <dbReference type="EMBL" id="QQP93698.1"/>
    </source>
</evidence>
<feature type="region of interest" description="Disordered" evidence="1">
    <location>
        <begin position="1"/>
        <end position="24"/>
    </location>
</feature>
<feature type="compositionally biased region" description="Low complexity" evidence="1">
    <location>
        <begin position="1"/>
        <end position="13"/>
    </location>
</feature>
<dbReference type="PROSITE" id="PS50995">
    <property type="entry name" value="HTH_MARR_2"/>
    <property type="match status" value="1"/>
</dbReference>
<sequence>MPRSPSSANPSAPKETDQQSATPEELNLESLAGVAAFHLRLAAEASQQAFNRQIEAIGPSVPYRTGHYTVLRLIANNPGVTQTAVSSAAGRDKSTLTPLLNDFVRRGLVRRETISSDRRSYALTLTPEGEAALAALAKASRAHGAELDRIIGPENKADFIRILRRIKEELG</sequence>
<keyword evidence="4" id="KW-1185">Reference proteome</keyword>
<dbReference type="InterPro" id="IPR036390">
    <property type="entry name" value="WH_DNA-bd_sf"/>
</dbReference>
<feature type="domain" description="HTH marR-type" evidence="2">
    <location>
        <begin position="25"/>
        <end position="168"/>
    </location>
</feature>
<evidence type="ECO:0000313" key="4">
    <source>
        <dbReference type="Proteomes" id="UP000595197"/>
    </source>
</evidence>
<evidence type="ECO:0000256" key="1">
    <source>
        <dbReference type="SAM" id="MobiDB-lite"/>
    </source>
</evidence>
<gene>
    <name evidence="3" type="ORF">IGS68_32305</name>
</gene>
<reference evidence="3" key="1">
    <citation type="submission" date="2021-02" db="EMBL/GenBank/DDBJ databases">
        <title>Skermanella TT6 skin isolate.</title>
        <authorList>
            <person name="Lee K."/>
            <person name="Ganzorig M."/>
        </authorList>
    </citation>
    <scope>NUCLEOTIDE SEQUENCE</scope>
    <source>
        <strain evidence="3">TT6</strain>
    </source>
</reference>
<geneLocation type="plasmid" evidence="3 4">
    <name>pTT6-2</name>
</geneLocation>
<dbReference type="Gene3D" id="1.10.10.10">
    <property type="entry name" value="Winged helix-like DNA-binding domain superfamily/Winged helix DNA-binding domain"/>
    <property type="match status" value="1"/>
</dbReference>
<accession>A0ABX7BH40</accession>
<dbReference type="PANTHER" id="PTHR33164">
    <property type="entry name" value="TRANSCRIPTIONAL REGULATOR, MARR FAMILY"/>
    <property type="match status" value="1"/>
</dbReference>
<dbReference type="RefSeq" id="WP_201083453.1">
    <property type="nucleotide sequence ID" value="NZ_CP067422.1"/>
</dbReference>
<dbReference type="InterPro" id="IPR039422">
    <property type="entry name" value="MarR/SlyA-like"/>
</dbReference>
<dbReference type="PRINTS" id="PR00598">
    <property type="entry name" value="HTHMARR"/>
</dbReference>
<dbReference type="InterPro" id="IPR036388">
    <property type="entry name" value="WH-like_DNA-bd_sf"/>
</dbReference>